<feature type="compositionally biased region" description="Acidic residues" evidence="2">
    <location>
        <begin position="159"/>
        <end position="168"/>
    </location>
</feature>
<feature type="chain" id="PRO_5041390984" evidence="3">
    <location>
        <begin position="24"/>
        <end position="179"/>
    </location>
</feature>
<keyword evidence="5" id="KW-1185">Reference proteome</keyword>
<reference evidence="4" key="1">
    <citation type="submission" date="2023-06" db="EMBL/GenBank/DDBJ databases">
        <title>Genomic analysis of the entomopathogenic nematode Steinernema hermaphroditum.</title>
        <authorList>
            <person name="Schwarz E.M."/>
            <person name="Heppert J.K."/>
            <person name="Baniya A."/>
            <person name="Schwartz H.T."/>
            <person name="Tan C.-H."/>
            <person name="Antoshechkin I."/>
            <person name="Sternberg P.W."/>
            <person name="Goodrich-Blair H."/>
            <person name="Dillman A.R."/>
        </authorList>
    </citation>
    <scope>NUCLEOTIDE SEQUENCE</scope>
    <source>
        <strain evidence="4">PS9179</strain>
        <tissue evidence="4">Whole animal</tissue>
    </source>
</reference>
<organism evidence="4 5">
    <name type="scientific">Steinernema hermaphroditum</name>
    <dbReference type="NCBI Taxonomy" id="289476"/>
    <lineage>
        <taxon>Eukaryota</taxon>
        <taxon>Metazoa</taxon>
        <taxon>Ecdysozoa</taxon>
        <taxon>Nematoda</taxon>
        <taxon>Chromadorea</taxon>
        <taxon>Rhabditida</taxon>
        <taxon>Tylenchina</taxon>
        <taxon>Panagrolaimomorpha</taxon>
        <taxon>Strongyloidoidea</taxon>
        <taxon>Steinernematidae</taxon>
        <taxon>Steinernema</taxon>
    </lineage>
</organism>
<keyword evidence="1" id="KW-0175">Coiled coil</keyword>
<name>A0AA39I4D2_9BILA</name>
<feature type="region of interest" description="Disordered" evidence="2">
    <location>
        <begin position="159"/>
        <end position="179"/>
    </location>
</feature>
<comment type="caution">
    <text evidence="4">The sequence shown here is derived from an EMBL/GenBank/DDBJ whole genome shotgun (WGS) entry which is preliminary data.</text>
</comment>
<evidence type="ECO:0000256" key="2">
    <source>
        <dbReference type="SAM" id="MobiDB-lite"/>
    </source>
</evidence>
<feature type="coiled-coil region" evidence="1">
    <location>
        <begin position="127"/>
        <end position="154"/>
    </location>
</feature>
<evidence type="ECO:0000313" key="4">
    <source>
        <dbReference type="EMBL" id="KAK0416247.1"/>
    </source>
</evidence>
<gene>
    <name evidence="4" type="ORF">QR680_012374</name>
</gene>
<feature type="region of interest" description="Disordered" evidence="2">
    <location>
        <begin position="81"/>
        <end position="100"/>
    </location>
</feature>
<dbReference type="Proteomes" id="UP001175271">
    <property type="component" value="Unassembled WGS sequence"/>
</dbReference>
<dbReference type="AlphaFoldDB" id="A0AA39I4D2"/>
<feature type="signal peptide" evidence="3">
    <location>
        <begin position="1"/>
        <end position="23"/>
    </location>
</feature>
<accession>A0AA39I4D2</accession>
<evidence type="ECO:0000256" key="3">
    <source>
        <dbReference type="SAM" id="SignalP"/>
    </source>
</evidence>
<evidence type="ECO:0000313" key="5">
    <source>
        <dbReference type="Proteomes" id="UP001175271"/>
    </source>
</evidence>
<keyword evidence="3" id="KW-0732">Signal</keyword>
<sequence>MNAKVVFVVVLCAALLATAFVDAKKAKQDKKGKGKAEAKGKVEKVKVQKREVKAPKEKVVEKVVEVQKPVEEKPAVPVEEELVEEEPVAPVAAEAEPERPRVVKPKHLKIMSAYEECKLQCKKQRDQEDAQQYVARLREELTQAEALIVAQEAATQEVEAAEATETVEETVPAAKSTVQ</sequence>
<dbReference type="EMBL" id="JAUCMV010000002">
    <property type="protein sequence ID" value="KAK0416247.1"/>
    <property type="molecule type" value="Genomic_DNA"/>
</dbReference>
<protein>
    <submittedName>
        <fullName evidence="4">Uncharacterized protein</fullName>
    </submittedName>
</protein>
<feature type="compositionally biased region" description="Low complexity" evidence="2">
    <location>
        <begin position="169"/>
        <end position="179"/>
    </location>
</feature>
<evidence type="ECO:0000256" key="1">
    <source>
        <dbReference type="SAM" id="Coils"/>
    </source>
</evidence>
<proteinExistence type="predicted"/>